<dbReference type="STRING" id="237018.SAMN04489723_102134"/>
<accession>A0A1I0WGV0</accession>
<protein>
    <recommendedName>
        <fullName evidence="3">DUF4221 domain-containing protein</fullName>
    </recommendedName>
</protein>
<dbReference type="Pfam" id="PF13970">
    <property type="entry name" value="DUF4221"/>
    <property type="match status" value="1"/>
</dbReference>
<sequence length="384" mass="44951">MKSAFQIITITVLLSLFYACTTTPESAKKSLMDFHVEEVTIPIGPEIDPYTMALQYVDGELLWHNKNRSTISKIDLKTKQVSEYYHYQEEGPMGVGNIVGFYVFNQNKIAFPTSGRRVSIYYMDTDKVDRIKLSDFSPDYTDTRSRTRYTSTFHFWNNKLVLPQTVYFRYTHEINEDFLKNKNPFLILNLDNSKVEESPYRLSKSNFGENFNTPKILLDHKGKYSYILPFYSNQLDVFDLNNSNTKSYQLQTNLIPDFTNKFFLHEERVNQSLEENMSEYLSEPQNLGILVDPFKNLLYRMTWPGTGVPEGVSSMKFVATPSHFILSVYDENFDLKYEFELPEYEYIPHQYFVSEAGLHLFGNHPDHPDSKEDQLVIHTFDFSD</sequence>
<dbReference type="SUPFAM" id="SSF63829">
    <property type="entry name" value="Calcium-dependent phosphotriesterase"/>
    <property type="match status" value="1"/>
</dbReference>
<name>A0A1I0WGV0_9BACT</name>
<evidence type="ECO:0008006" key="3">
    <source>
        <dbReference type="Google" id="ProtNLM"/>
    </source>
</evidence>
<dbReference type="PROSITE" id="PS51257">
    <property type="entry name" value="PROKAR_LIPOPROTEIN"/>
    <property type="match status" value="1"/>
</dbReference>
<keyword evidence="2" id="KW-1185">Reference proteome</keyword>
<dbReference type="EMBL" id="FOKK01000002">
    <property type="protein sequence ID" value="SFA87871.1"/>
    <property type="molecule type" value="Genomic_DNA"/>
</dbReference>
<organism evidence="1 2">
    <name type="scientific">Algoriphagus aquimarinus</name>
    <dbReference type="NCBI Taxonomy" id="237018"/>
    <lineage>
        <taxon>Bacteria</taxon>
        <taxon>Pseudomonadati</taxon>
        <taxon>Bacteroidota</taxon>
        <taxon>Cytophagia</taxon>
        <taxon>Cytophagales</taxon>
        <taxon>Cyclobacteriaceae</taxon>
        <taxon>Algoriphagus</taxon>
    </lineage>
</organism>
<dbReference type="Proteomes" id="UP000198790">
    <property type="component" value="Unassembled WGS sequence"/>
</dbReference>
<reference evidence="1 2" key="1">
    <citation type="submission" date="2016-10" db="EMBL/GenBank/DDBJ databases">
        <authorList>
            <person name="de Groot N.N."/>
        </authorList>
    </citation>
    <scope>NUCLEOTIDE SEQUENCE [LARGE SCALE GENOMIC DNA]</scope>
    <source>
        <strain evidence="1 2">DSM 23399</strain>
    </source>
</reference>
<proteinExistence type="predicted"/>
<dbReference type="AlphaFoldDB" id="A0A1I0WGV0"/>
<evidence type="ECO:0000313" key="2">
    <source>
        <dbReference type="Proteomes" id="UP000198790"/>
    </source>
</evidence>
<evidence type="ECO:0000313" key="1">
    <source>
        <dbReference type="EMBL" id="SFA87871.1"/>
    </source>
</evidence>
<dbReference type="InterPro" id="IPR025316">
    <property type="entry name" value="DUF4221"/>
</dbReference>
<gene>
    <name evidence="1" type="ORF">SAMN04489723_102134</name>
</gene>
<dbReference type="RefSeq" id="WP_092894688.1">
    <property type="nucleotide sequence ID" value="NZ_FOKK01000002.1"/>
</dbReference>
<dbReference type="OrthoDB" id="817960at2"/>